<dbReference type="EMBL" id="QOUI01000001">
    <property type="protein sequence ID" value="RCK71056.1"/>
    <property type="molecule type" value="Genomic_DNA"/>
</dbReference>
<feature type="domain" description="YdbS-like PH" evidence="3">
    <location>
        <begin position="84"/>
        <end position="145"/>
    </location>
</feature>
<feature type="transmembrane region" description="Helical" evidence="2">
    <location>
        <begin position="33"/>
        <end position="52"/>
    </location>
</feature>
<evidence type="ECO:0000313" key="5">
    <source>
        <dbReference type="Proteomes" id="UP000252770"/>
    </source>
</evidence>
<dbReference type="Proteomes" id="UP000252770">
    <property type="component" value="Unassembled WGS sequence"/>
</dbReference>
<keyword evidence="2" id="KW-0812">Transmembrane</keyword>
<name>A0A367YYT6_9ACTN</name>
<evidence type="ECO:0000256" key="2">
    <source>
        <dbReference type="SAM" id="Phobius"/>
    </source>
</evidence>
<sequence length="216" mass="23513">MSVLSDFLDPHVGRHLIVDEGEVVVDEVHKHPLAYGGWVAGLVLCIGLVAAAPLAGSGWWLLLAVGLLAALVCLYRIQLAHMDRFVITNMRVFRVSGIFSQRLATMPIQRILDIAVHKPLVGRVFGYGHFVFESAAQDQGLRDIRWVGRPDERDLTIQRVIQRSGVRRAMAVSGDDVPVGPPEPAPRRAHAPAPVPAPRPVGDHRGASTRDERGGG</sequence>
<dbReference type="RefSeq" id="WP_114124759.1">
    <property type="nucleotide sequence ID" value="NZ_QOUI01000001.1"/>
</dbReference>
<reference evidence="4 5" key="1">
    <citation type="submission" date="2018-07" db="EMBL/GenBank/DDBJ databases">
        <title>Desertimonas flava gen. nov. sp. nov.</title>
        <authorList>
            <person name="Liu S."/>
        </authorList>
    </citation>
    <scope>NUCLEOTIDE SEQUENCE [LARGE SCALE GENOMIC DNA]</scope>
    <source>
        <strain evidence="4 5">16Sb5-5</strain>
    </source>
</reference>
<keyword evidence="2" id="KW-0472">Membrane</keyword>
<keyword evidence="2" id="KW-1133">Transmembrane helix</keyword>
<feature type="transmembrane region" description="Helical" evidence="2">
    <location>
        <begin position="58"/>
        <end position="77"/>
    </location>
</feature>
<feature type="compositionally biased region" description="Basic and acidic residues" evidence="1">
    <location>
        <begin position="201"/>
        <end position="216"/>
    </location>
</feature>
<keyword evidence="5" id="KW-1185">Reference proteome</keyword>
<feature type="region of interest" description="Disordered" evidence="1">
    <location>
        <begin position="171"/>
        <end position="216"/>
    </location>
</feature>
<dbReference type="AlphaFoldDB" id="A0A367YYT6"/>
<dbReference type="InterPro" id="IPR005182">
    <property type="entry name" value="YdbS-like_PH"/>
</dbReference>
<evidence type="ECO:0000313" key="4">
    <source>
        <dbReference type="EMBL" id="RCK71056.1"/>
    </source>
</evidence>
<protein>
    <submittedName>
        <fullName evidence="4">PH domain-containing protein</fullName>
    </submittedName>
</protein>
<proteinExistence type="predicted"/>
<evidence type="ECO:0000259" key="3">
    <source>
        <dbReference type="Pfam" id="PF03703"/>
    </source>
</evidence>
<evidence type="ECO:0000256" key="1">
    <source>
        <dbReference type="SAM" id="MobiDB-lite"/>
    </source>
</evidence>
<dbReference type="Pfam" id="PF03703">
    <property type="entry name" value="bPH_2"/>
    <property type="match status" value="1"/>
</dbReference>
<organism evidence="4 5">
    <name type="scientific">Desertihabitans brevis</name>
    <dbReference type="NCBI Taxonomy" id="2268447"/>
    <lineage>
        <taxon>Bacteria</taxon>
        <taxon>Bacillati</taxon>
        <taxon>Actinomycetota</taxon>
        <taxon>Actinomycetes</taxon>
        <taxon>Propionibacteriales</taxon>
        <taxon>Propionibacteriaceae</taxon>
        <taxon>Desertihabitans</taxon>
    </lineage>
</organism>
<comment type="caution">
    <text evidence="4">The sequence shown here is derived from an EMBL/GenBank/DDBJ whole genome shotgun (WGS) entry which is preliminary data.</text>
</comment>
<accession>A0A367YYT6</accession>
<gene>
    <name evidence="4" type="ORF">DT076_00835</name>
</gene>